<dbReference type="GO" id="GO:0002040">
    <property type="term" value="P:sprouting angiogenesis"/>
    <property type="evidence" value="ECO:0007669"/>
    <property type="project" value="TreeGrafter"/>
</dbReference>
<dbReference type="GO" id="GO:0004842">
    <property type="term" value="F:ubiquitin-protein transferase activity"/>
    <property type="evidence" value="ECO:0007669"/>
    <property type="project" value="InterPro"/>
</dbReference>
<dbReference type="AlphaFoldDB" id="A0A5E4CJ83"/>
<organism evidence="2 3">
    <name type="scientific">Marmota monax</name>
    <name type="common">Woodchuck</name>
    <dbReference type="NCBI Taxonomy" id="9995"/>
    <lineage>
        <taxon>Eukaryota</taxon>
        <taxon>Metazoa</taxon>
        <taxon>Chordata</taxon>
        <taxon>Craniata</taxon>
        <taxon>Vertebrata</taxon>
        <taxon>Euteleostomi</taxon>
        <taxon>Mammalia</taxon>
        <taxon>Eutheria</taxon>
        <taxon>Euarchontoglires</taxon>
        <taxon>Glires</taxon>
        <taxon>Rodentia</taxon>
        <taxon>Sciuromorpha</taxon>
        <taxon>Sciuridae</taxon>
        <taxon>Xerinae</taxon>
        <taxon>Marmotini</taxon>
        <taxon>Marmota</taxon>
    </lineage>
</organism>
<protein>
    <recommendedName>
        <fullName evidence="1">Synaptotagmin-like mitochondrial and lipid-binding domain-containing protein</fullName>
    </recommendedName>
</protein>
<proteinExistence type="predicted"/>
<accession>A0A5E4CJ83</accession>
<dbReference type="GO" id="GO:0016887">
    <property type="term" value="F:ATP hydrolysis activity"/>
    <property type="evidence" value="ECO:0007669"/>
    <property type="project" value="InterPro"/>
</dbReference>
<dbReference type="GO" id="GO:0006511">
    <property type="term" value="P:ubiquitin-dependent protein catabolic process"/>
    <property type="evidence" value="ECO:0007669"/>
    <property type="project" value="TreeGrafter"/>
</dbReference>
<comment type="caution">
    <text evidence="2">The sequence shown here is derived from an EMBL/GenBank/DDBJ whole genome shotgun (WGS) entry which is preliminary data.</text>
</comment>
<evidence type="ECO:0000313" key="2">
    <source>
        <dbReference type="EMBL" id="VTJ81099.1"/>
    </source>
</evidence>
<dbReference type="InterPro" id="IPR040885">
    <property type="entry name" value="SMP_C2CD2L"/>
</dbReference>
<dbReference type="Proteomes" id="UP000335636">
    <property type="component" value="Unassembled WGS sequence"/>
</dbReference>
<dbReference type="EMBL" id="CABDUW010001383">
    <property type="protein sequence ID" value="VTJ81099.1"/>
    <property type="molecule type" value="Genomic_DNA"/>
</dbReference>
<dbReference type="GO" id="GO:2000051">
    <property type="term" value="P:negative regulation of non-canonical Wnt signaling pathway"/>
    <property type="evidence" value="ECO:0007669"/>
    <property type="project" value="TreeGrafter"/>
</dbReference>
<keyword evidence="3" id="KW-1185">Reference proteome</keyword>
<dbReference type="GO" id="GO:0005730">
    <property type="term" value="C:nucleolus"/>
    <property type="evidence" value="ECO:0007669"/>
    <property type="project" value="TreeGrafter"/>
</dbReference>
<dbReference type="PANTHER" id="PTHR22605:SF16">
    <property type="entry name" value="E3 UBIQUITIN-PROTEIN LIGASE RNF213"/>
    <property type="match status" value="1"/>
</dbReference>
<sequence>MVTLKHEVKRRRDPLQLSFQQDQWPQLQELVVGEVSSMVQSAQEKVVTCHMVKVIKKDISIEAILCHGAPVSKMFSSSDTDLLVLNSINQITKVAIQQLTESSKLKLKSLQKKSTNIILGISKISHHALHSGRRMPATGLEVIVSRLQKATVQNLLGGEVVTSLVHSTINYGLSRLSPQMQLCPPVQLPNPPQLIVQAIRLKGKASFSPLQISDLNPPLISMDFCQVYPGHMIGVGKDSLAIFAVISLVPAAALSNTSTNLIHVFEKATLAACGEWVASKPHDGFTFVHILDTVHSLRDCENCNSLVAPALEKEMEGGKALKEDGDLCLPQVAVIDEKMQLGPVLTTGPGPYKEKVAGDVLGSILVGRLELILKHESQFLDLRQLERKRFSLQEKKCDMEETLDWRMGEVMFRKREKRQVDSLLRLYGKVKHIIQVDFGEIEVRHSEDLNHKRLNKAMRISPQLIQAKKLLQDISEPCRQYLEKLVLQKVLISPDAILCLILPGGHSGLGPDRSYTLEELKDLLNKLMLMSGKKDHNSMEVERFSELFCHVQWLVQAFLNLYSAGNMLFRTWTAEVYCCPRNSISIHMDFHLELVSQLTESGDITRLLEALCRQMEHFLDDWKEQREHFYLNFYTAEQLLHLSTELRKQSPSETALMMLSFIKDNCTPADILRATKKFKEATKHYVKTVIEKLPPL</sequence>
<dbReference type="GO" id="GO:0016020">
    <property type="term" value="C:membrane"/>
    <property type="evidence" value="ECO:0007669"/>
    <property type="project" value="TreeGrafter"/>
</dbReference>
<evidence type="ECO:0000313" key="3">
    <source>
        <dbReference type="Proteomes" id="UP000335636"/>
    </source>
</evidence>
<name>A0A5E4CJ83_MARMO</name>
<dbReference type="PANTHER" id="PTHR22605">
    <property type="entry name" value="RZ-TYPE DOMAIN-CONTAINING PROTEIN"/>
    <property type="match status" value="1"/>
</dbReference>
<reference evidence="2" key="1">
    <citation type="submission" date="2019-04" db="EMBL/GenBank/DDBJ databases">
        <authorList>
            <person name="Alioto T."/>
            <person name="Alioto T."/>
        </authorList>
    </citation>
    <scope>NUCLEOTIDE SEQUENCE [LARGE SCALE GENOMIC DNA]</scope>
</reference>
<dbReference type="InterPro" id="IPR031248">
    <property type="entry name" value="RNF213"/>
</dbReference>
<dbReference type="Pfam" id="PF18696">
    <property type="entry name" value="SMP_C2CD2L"/>
    <property type="match status" value="1"/>
</dbReference>
<evidence type="ECO:0000259" key="1">
    <source>
        <dbReference type="Pfam" id="PF18696"/>
    </source>
</evidence>
<gene>
    <name evidence="2" type="ORF">MONAX_5E033840</name>
</gene>
<dbReference type="GO" id="GO:0005829">
    <property type="term" value="C:cytosol"/>
    <property type="evidence" value="ECO:0007669"/>
    <property type="project" value="TreeGrafter"/>
</dbReference>
<feature type="domain" description="Synaptotagmin-like mitochondrial and lipid-binding" evidence="1">
    <location>
        <begin position="3"/>
        <end position="52"/>
    </location>
</feature>